<feature type="compositionally biased region" description="Polar residues" evidence="1">
    <location>
        <begin position="76"/>
        <end position="87"/>
    </location>
</feature>
<feature type="region of interest" description="Disordered" evidence="1">
    <location>
        <begin position="38"/>
        <end position="139"/>
    </location>
</feature>
<name>A0A4Z2IR69_9TELE</name>
<dbReference type="AlphaFoldDB" id="A0A4Z2IR69"/>
<evidence type="ECO:0000313" key="3">
    <source>
        <dbReference type="Proteomes" id="UP000314294"/>
    </source>
</evidence>
<sequence>MVSNCQSGLGFRTAPCQDREETASWILTATSAVRINNDAHASEKESVTTARGPWTDSGVQRTSDAASGGAVGTRGVNHQSINYSSMRPRSLLPGGHCEAHFTEISSSPPKRSEMAPNLKLPTASRQAQKQEIVPHPPSK</sequence>
<dbReference type="Proteomes" id="UP000314294">
    <property type="component" value="Unassembled WGS sequence"/>
</dbReference>
<comment type="caution">
    <text evidence="2">The sequence shown here is derived from an EMBL/GenBank/DDBJ whole genome shotgun (WGS) entry which is preliminary data.</text>
</comment>
<evidence type="ECO:0000256" key="1">
    <source>
        <dbReference type="SAM" id="MobiDB-lite"/>
    </source>
</evidence>
<proteinExistence type="predicted"/>
<accession>A0A4Z2IR69</accession>
<reference evidence="2 3" key="1">
    <citation type="submission" date="2019-03" db="EMBL/GenBank/DDBJ databases">
        <title>First draft genome of Liparis tanakae, snailfish: a comprehensive survey of snailfish specific genes.</title>
        <authorList>
            <person name="Kim W."/>
            <person name="Song I."/>
            <person name="Jeong J.-H."/>
            <person name="Kim D."/>
            <person name="Kim S."/>
            <person name="Ryu S."/>
            <person name="Song J.Y."/>
            <person name="Lee S.K."/>
        </authorList>
    </citation>
    <scope>NUCLEOTIDE SEQUENCE [LARGE SCALE GENOMIC DNA]</scope>
    <source>
        <tissue evidence="2">Muscle</tissue>
    </source>
</reference>
<organism evidence="2 3">
    <name type="scientific">Liparis tanakae</name>
    <name type="common">Tanaka's snailfish</name>
    <dbReference type="NCBI Taxonomy" id="230148"/>
    <lineage>
        <taxon>Eukaryota</taxon>
        <taxon>Metazoa</taxon>
        <taxon>Chordata</taxon>
        <taxon>Craniata</taxon>
        <taxon>Vertebrata</taxon>
        <taxon>Euteleostomi</taxon>
        <taxon>Actinopterygii</taxon>
        <taxon>Neopterygii</taxon>
        <taxon>Teleostei</taxon>
        <taxon>Neoteleostei</taxon>
        <taxon>Acanthomorphata</taxon>
        <taxon>Eupercaria</taxon>
        <taxon>Perciformes</taxon>
        <taxon>Cottioidei</taxon>
        <taxon>Cottales</taxon>
        <taxon>Liparidae</taxon>
        <taxon>Liparis</taxon>
    </lineage>
</organism>
<keyword evidence="3" id="KW-1185">Reference proteome</keyword>
<dbReference type="EMBL" id="SRLO01000062">
    <property type="protein sequence ID" value="TNN79732.1"/>
    <property type="molecule type" value="Genomic_DNA"/>
</dbReference>
<evidence type="ECO:0000313" key="2">
    <source>
        <dbReference type="EMBL" id="TNN79732.1"/>
    </source>
</evidence>
<protein>
    <submittedName>
        <fullName evidence="2">Uncharacterized protein</fullName>
    </submittedName>
</protein>
<gene>
    <name evidence="2" type="ORF">EYF80_010106</name>
</gene>